<dbReference type="RefSeq" id="WP_157795145.1">
    <property type="nucleotide sequence ID" value="NZ_CP015819.1"/>
</dbReference>
<dbReference type="AlphaFoldDB" id="A0A1Y0L1W2"/>
<sequence length="51" mass="6023">MDKKIKVFTREDFETTSASELVVDRKSLQEAVDFVVNNKNMKELFERLSKK</sequence>
<reference evidence="1 2" key="1">
    <citation type="submission" date="2017-11" db="EMBL/GenBank/DDBJ databases">
        <title>Complete genome sequence of Spiroplasma clarkii CN-5 (DSM 19994).</title>
        <authorList>
            <person name="Tsai Y.-M."/>
            <person name="Chang A."/>
            <person name="Lo W.-S."/>
            <person name="Kuo C.-H."/>
        </authorList>
    </citation>
    <scope>NUCLEOTIDE SEQUENCE [LARGE SCALE GENOMIC DNA]</scope>
    <source>
        <strain evidence="1 2">CN-5</strain>
    </source>
</reference>
<organism evidence="1 2">
    <name type="scientific">Spiroplasma clarkii</name>
    <dbReference type="NCBI Taxonomy" id="2139"/>
    <lineage>
        <taxon>Bacteria</taxon>
        <taxon>Bacillati</taxon>
        <taxon>Mycoplasmatota</taxon>
        <taxon>Mollicutes</taxon>
        <taxon>Entomoplasmatales</taxon>
        <taxon>Spiroplasmataceae</taxon>
        <taxon>Spiroplasma</taxon>
    </lineage>
</organism>
<name>A0A1Y0L1W2_9MOLU</name>
<protein>
    <submittedName>
        <fullName evidence="1">Uncharacterized protein</fullName>
    </submittedName>
</protein>
<dbReference type="KEGG" id="scla:SCLARK_001218"/>
<accession>A0A1Y0L1W2</accession>
<dbReference type="EMBL" id="CP024870">
    <property type="protein sequence ID" value="ATX71143.1"/>
    <property type="molecule type" value="Genomic_DNA"/>
</dbReference>
<keyword evidence="2" id="KW-1185">Reference proteome</keyword>
<gene>
    <name evidence="1" type="ORF">SCLAR_v1c08350</name>
</gene>
<evidence type="ECO:0000313" key="2">
    <source>
        <dbReference type="Proteomes" id="UP000231179"/>
    </source>
</evidence>
<evidence type="ECO:0000313" key="1">
    <source>
        <dbReference type="EMBL" id="ATX71143.1"/>
    </source>
</evidence>
<proteinExistence type="predicted"/>
<dbReference type="Proteomes" id="UP000231179">
    <property type="component" value="Chromosome"/>
</dbReference>